<evidence type="ECO:0000313" key="1">
    <source>
        <dbReference type="EMBL" id="APT87123.1"/>
    </source>
</evidence>
<dbReference type="OrthoDB" id="3653265at2"/>
<proteinExistence type="predicted"/>
<gene>
    <name evidence="2" type="ORF">CFL01nite_08430</name>
    <name evidence="1" type="ORF">CFLV_07905</name>
</gene>
<dbReference type="Proteomes" id="UP000315353">
    <property type="component" value="Unassembled WGS sequence"/>
</dbReference>
<evidence type="ECO:0008006" key="5">
    <source>
        <dbReference type="Google" id="ProtNLM"/>
    </source>
</evidence>
<keyword evidence="3" id="KW-1185">Reference proteome</keyword>
<accession>A0A1L7CMQ2</accession>
<dbReference type="Proteomes" id="UP000185479">
    <property type="component" value="Chromosome"/>
</dbReference>
<reference evidence="1 3" key="1">
    <citation type="submission" date="2014-08" db="EMBL/GenBank/DDBJ databases">
        <title>Complete genome sequence of Corynebacterium flavescens OJ8(T)(=DSM 20296(T)), isolated from cheese.</title>
        <authorList>
            <person name="Ruckert C."/>
            <person name="Albersmeier A."/>
            <person name="Winkler A."/>
            <person name="Kalinowski J."/>
        </authorList>
    </citation>
    <scope>NUCLEOTIDE SEQUENCE [LARGE SCALE GENOMIC DNA]</scope>
    <source>
        <strain evidence="1 3">OJ8</strain>
    </source>
</reference>
<dbReference type="EMBL" id="CP009246">
    <property type="protein sequence ID" value="APT87123.1"/>
    <property type="molecule type" value="Genomic_DNA"/>
</dbReference>
<sequence length="213" mass="23321">MGYFNLRPWKKAPELPAKTVEPEVPPTSILLRRAEEYQQMVADVLEAGASEDELPIAEPVANGVVEMWSIDRGDHFEHLSQRHLDQAGLSFEAVRHSALEQLREAAKGLRIEGGDGRFRVSYPDNPDLCASFILVADEWLDTSSLLGEAVYAVGTRTLLHVCGSEDAAAVGGMIQIAETFYEAGLSDPKNNGMPLSPRPLVMQDGVLADFTEE</sequence>
<dbReference type="EMBL" id="BJNB01000009">
    <property type="protein sequence ID" value="GEB97348.1"/>
    <property type="molecule type" value="Genomic_DNA"/>
</dbReference>
<dbReference type="STRING" id="28028.CFLV_07905"/>
<reference evidence="2 4" key="2">
    <citation type="submission" date="2019-06" db="EMBL/GenBank/DDBJ databases">
        <title>Whole genome shotgun sequence of Corynebacterium flavescens NBRC 14136.</title>
        <authorList>
            <person name="Hosoyama A."/>
            <person name="Uohara A."/>
            <person name="Ohji S."/>
            <person name="Ichikawa N."/>
        </authorList>
    </citation>
    <scope>NUCLEOTIDE SEQUENCE [LARGE SCALE GENOMIC DNA]</scope>
    <source>
        <strain evidence="2 4">NBRC 14136</strain>
    </source>
</reference>
<dbReference type="RefSeq" id="WP_075730058.1">
    <property type="nucleotide sequence ID" value="NZ_BJNB01000009.1"/>
</dbReference>
<dbReference type="KEGG" id="cfc:CFLV_07905"/>
<dbReference type="GeneID" id="82880639"/>
<name>A0A1L7CMQ2_CORFL</name>
<evidence type="ECO:0000313" key="3">
    <source>
        <dbReference type="Proteomes" id="UP000185479"/>
    </source>
</evidence>
<organism evidence="1 3">
    <name type="scientific">Corynebacterium flavescens</name>
    <dbReference type="NCBI Taxonomy" id="28028"/>
    <lineage>
        <taxon>Bacteria</taxon>
        <taxon>Bacillati</taxon>
        <taxon>Actinomycetota</taxon>
        <taxon>Actinomycetes</taxon>
        <taxon>Mycobacteriales</taxon>
        <taxon>Corynebacteriaceae</taxon>
        <taxon>Corynebacterium</taxon>
    </lineage>
</organism>
<evidence type="ECO:0000313" key="2">
    <source>
        <dbReference type="EMBL" id="GEB97348.1"/>
    </source>
</evidence>
<protein>
    <recommendedName>
        <fullName evidence="5">DUF1444 family protein</fullName>
    </recommendedName>
</protein>
<evidence type="ECO:0000313" key="4">
    <source>
        <dbReference type="Proteomes" id="UP000315353"/>
    </source>
</evidence>
<dbReference type="AlphaFoldDB" id="A0A1L7CMQ2"/>